<dbReference type="Proteomes" id="UP000229054">
    <property type="component" value="Unassembled WGS sequence"/>
</dbReference>
<dbReference type="Gene3D" id="3.30.70.2650">
    <property type="match status" value="1"/>
</dbReference>
<protein>
    <recommendedName>
        <fullName evidence="2">Transcriptional repressor PaaX-like central Cas2-like domain-containing protein</fullName>
    </recommendedName>
</protein>
<feature type="transmembrane region" description="Helical" evidence="1">
    <location>
        <begin position="20"/>
        <end position="40"/>
    </location>
</feature>
<comment type="caution">
    <text evidence="3">The sequence shown here is derived from an EMBL/GenBank/DDBJ whole genome shotgun (WGS) entry which is preliminary data.</text>
</comment>
<sequence length="193" mass="22965">MTKYKYYFRKPRSEITKDIIRWLFMAGAIGIAATSPYLGINVWQAFRKAKKQEKYQKQKFSDTFTRLRRKNVIYVEQRGHEVKISLTPEGRKLAGYMQIDSLIIKKPAKWDKKWRLVLFDIAQLKSIHRNAFRSKLKELGFFLFQKSVWLHAFDCRDEIEVLKDFFGLSDKEVCLITAEKIPMENSFKKHFGL</sequence>
<evidence type="ECO:0000256" key="1">
    <source>
        <dbReference type="SAM" id="Phobius"/>
    </source>
</evidence>
<keyword evidence="1" id="KW-1133">Transmembrane helix</keyword>
<accession>A0A2G9YSP6</accession>
<dbReference type="InterPro" id="IPR048846">
    <property type="entry name" value="PaaX-like_central"/>
</dbReference>
<evidence type="ECO:0000259" key="2">
    <source>
        <dbReference type="Pfam" id="PF20803"/>
    </source>
</evidence>
<evidence type="ECO:0000313" key="4">
    <source>
        <dbReference type="Proteomes" id="UP000229054"/>
    </source>
</evidence>
<evidence type="ECO:0000313" key="3">
    <source>
        <dbReference type="EMBL" id="PIP22229.1"/>
    </source>
</evidence>
<keyword evidence="1" id="KW-0812">Transmembrane</keyword>
<reference evidence="3 4" key="1">
    <citation type="submission" date="2017-09" db="EMBL/GenBank/DDBJ databases">
        <title>Depth-based differentiation of microbial function through sediment-hosted aquifers and enrichment of novel symbionts in the deep terrestrial subsurface.</title>
        <authorList>
            <person name="Probst A.J."/>
            <person name="Ladd B."/>
            <person name="Jarett J.K."/>
            <person name="Geller-Mcgrath D.E."/>
            <person name="Sieber C.M."/>
            <person name="Emerson J.B."/>
            <person name="Anantharaman K."/>
            <person name="Thomas B.C."/>
            <person name="Malmstrom R."/>
            <person name="Stieglmeier M."/>
            <person name="Klingl A."/>
            <person name="Woyke T."/>
            <person name="Ryan C.M."/>
            <person name="Banfield J.F."/>
        </authorList>
    </citation>
    <scope>NUCLEOTIDE SEQUENCE [LARGE SCALE GENOMIC DNA]</scope>
    <source>
        <strain evidence="3">CG23_combo_of_CG06-09_8_20_14_all_39_25</strain>
    </source>
</reference>
<feature type="domain" description="Transcriptional repressor PaaX-like central Cas2-like" evidence="2">
    <location>
        <begin position="108"/>
        <end position="183"/>
    </location>
</feature>
<keyword evidence="1" id="KW-0472">Membrane</keyword>
<organism evidence="3 4">
    <name type="scientific">Candidatus Nealsonbacteria bacterium CG23_combo_of_CG06-09_8_20_14_all_39_25</name>
    <dbReference type="NCBI Taxonomy" id="1974723"/>
    <lineage>
        <taxon>Bacteria</taxon>
        <taxon>Candidatus Nealsoniibacteriota</taxon>
    </lineage>
</organism>
<name>A0A2G9YSP6_9BACT</name>
<dbReference type="AlphaFoldDB" id="A0A2G9YSP6"/>
<dbReference type="EMBL" id="PCRN01000065">
    <property type="protein sequence ID" value="PIP22229.1"/>
    <property type="molecule type" value="Genomic_DNA"/>
</dbReference>
<gene>
    <name evidence="3" type="ORF">COX38_01775</name>
</gene>
<dbReference type="Pfam" id="PF20803">
    <property type="entry name" value="PaaX_M"/>
    <property type="match status" value="1"/>
</dbReference>
<proteinExistence type="predicted"/>